<organism evidence="1 2">
    <name type="scientific">Artemisia annua</name>
    <name type="common">Sweet wormwood</name>
    <dbReference type="NCBI Taxonomy" id="35608"/>
    <lineage>
        <taxon>Eukaryota</taxon>
        <taxon>Viridiplantae</taxon>
        <taxon>Streptophyta</taxon>
        <taxon>Embryophyta</taxon>
        <taxon>Tracheophyta</taxon>
        <taxon>Spermatophyta</taxon>
        <taxon>Magnoliopsida</taxon>
        <taxon>eudicotyledons</taxon>
        <taxon>Gunneridae</taxon>
        <taxon>Pentapetalae</taxon>
        <taxon>asterids</taxon>
        <taxon>campanulids</taxon>
        <taxon>Asterales</taxon>
        <taxon>Asteraceae</taxon>
        <taxon>Asteroideae</taxon>
        <taxon>Anthemideae</taxon>
        <taxon>Artemisiinae</taxon>
        <taxon>Artemisia</taxon>
    </lineage>
</organism>
<evidence type="ECO:0000313" key="1">
    <source>
        <dbReference type="EMBL" id="PWA93199.1"/>
    </source>
</evidence>
<dbReference type="OrthoDB" id="2019255at2759"/>
<name>A0A2U1Q5B3_ARTAN</name>
<dbReference type="PANTHER" id="PTHR34121">
    <property type="entry name" value="MYOSIN-11"/>
    <property type="match status" value="1"/>
</dbReference>
<dbReference type="EMBL" id="PKPP01000404">
    <property type="protein sequence ID" value="PWA93199.1"/>
    <property type="molecule type" value="Genomic_DNA"/>
</dbReference>
<dbReference type="STRING" id="35608.A0A2U1Q5B3"/>
<accession>A0A2U1Q5B3</accession>
<gene>
    <name evidence="1" type="ORF">CTI12_AA073620</name>
</gene>
<proteinExistence type="predicted"/>
<evidence type="ECO:0000313" key="2">
    <source>
        <dbReference type="Proteomes" id="UP000245207"/>
    </source>
</evidence>
<keyword evidence="2" id="KW-1185">Reference proteome</keyword>
<dbReference type="PANTHER" id="PTHR34121:SF1">
    <property type="entry name" value="FILAMIN-A-INTERACTING PROTEIN 1"/>
    <property type="match status" value="1"/>
</dbReference>
<dbReference type="AlphaFoldDB" id="A0A2U1Q5B3"/>
<comment type="caution">
    <text evidence="1">The sequence shown here is derived from an EMBL/GenBank/DDBJ whole genome shotgun (WGS) entry which is preliminary data.</text>
</comment>
<sequence>MFLRLLHDEDQSLILLRSYGRLLAWFQWFNTMRSDAEGSVLKEKLDGMESSRELIGDGYEKASKEATIATIEALKKALAHIQVCSRLEALLLKKRVLCSGETPEVHAQKELGSSYQINGLAIVRIGQKSYNSGNGKYSM</sequence>
<dbReference type="Proteomes" id="UP000245207">
    <property type="component" value="Unassembled WGS sequence"/>
</dbReference>
<reference evidence="1 2" key="1">
    <citation type="journal article" date="2018" name="Mol. Plant">
        <title>The genome of Artemisia annua provides insight into the evolution of Asteraceae family and artemisinin biosynthesis.</title>
        <authorList>
            <person name="Shen Q."/>
            <person name="Zhang L."/>
            <person name="Liao Z."/>
            <person name="Wang S."/>
            <person name="Yan T."/>
            <person name="Shi P."/>
            <person name="Liu M."/>
            <person name="Fu X."/>
            <person name="Pan Q."/>
            <person name="Wang Y."/>
            <person name="Lv Z."/>
            <person name="Lu X."/>
            <person name="Zhang F."/>
            <person name="Jiang W."/>
            <person name="Ma Y."/>
            <person name="Chen M."/>
            <person name="Hao X."/>
            <person name="Li L."/>
            <person name="Tang Y."/>
            <person name="Lv G."/>
            <person name="Zhou Y."/>
            <person name="Sun X."/>
            <person name="Brodelius P.E."/>
            <person name="Rose J.K.C."/>
            <person name="Tang K."/>
        </authorList>
    </citation>
    <scope>NUCLEOTIDE SEQUENCE [LARGE SCALE GENOMIC DNA]</scope>
    <source>
        <strain evidence="2">cv. Huhao1</strain>
        <tissue evidence="1">Leaf</tissue>
    </source>
</reference>
<protein>
    <submittedName>
        <fullName evidence="1">Uncharacterized protein</fullName>
    </submittedName>
</protein>